<name>A0A173LXD9_9MICO</name>
<keyword evidence="1" id="KW-0812">Transmembrane</keyword>
<dbReference type="EMBL" id="AP017457">
    <property type="protein sequence ID" value="BAU99527.1"/>
    <property type="molecule type" value="Genomic_DNA"/>
</dbReference>
<evidence type="ECO:0000313" key="4">
    <source>
        <dbReference type="Proteomes" id="UP000243847"/>
    </source>
</evidence>
<gene>
    <name evidence="3" type="ORF">AUMI_19850</name>
</gene>
<protein>
    <submittedName>
        <fullName evidence="3">Pyruvate--flavodoxin oxidoreductase</fullName>
    </submittedName>
</protein>
<dbReference type="OrthoDB" id="5113599at2"/>
<dbReference type="KEGG" id="amin:AUMI_19850"/>
<dbReference type="RefSeq" id="WP_096382036.1">
    <property type="nucleotide sequence ID" value="NZ_AP017457.1"/>
</dbReference>
<feature type="transmembrane region" description="Helical" evidence="1">
    <location>
        <begin position="109"/>
        <end position="129"/>
    </location>
</feature>
<dbReference type="InterPro" id="IPR056087">
    <property type="entry name" value="DUF7670"/>
</dbReference>
<feature type="domain" description="DUF7670" evidence="2">
    <location>
        <begin position="20"/>
        <end position="131"/>
    </location>
</feature>
<feature type="transmembrane region" description="Helical" evidence="1">
    <location>
        <begin position="87"/>
        <end position="103"/>
    </location>
</feature>
<feature type="transmembrane region" description="Helical" evidence="1">
    <location>
        <begin position="60"/>
        <end position="80"/>
    </location>
</feature>
<dbReference type="Pfam" id="PF24709">
    <property type="entry name" value="DUF7670"/>
    <property type="match status" value="1"/>
</dbReference>
<keyword evidence="1" id="KW-0472">Membrane</keyword>
<proteinExistence type="predicted"/>
<dbReference type="GeneID" id="80452178"/>
<reference evidence="3 4" key="1">
    <citation type="journal article" date="2016" name="Genome Announc.">
        <title>Complete Genome Sequence of Aurantimicrobium minutum Type Strain KNCT, a Planktonic Ultramicrobacterium Isolated from River Water.</title>
        <authorList>
            <person name="Nakai R."/>
            <person name="Fujisawa T."/>
            <person name="Nakamura Y."/>
            <person name="Nishide H."/>
            <person name="Uchiyama I."/>
            <person name="Baba T."/>
            <person name="Toyoda A."/>
            <person name="Fujiyama A."/>
            <person name="Naganuma T."/>
            <person name="Niki H."/>
        </authorList>
    </citation>
    <scope>NUCLEOTIDE SEQUENCE [LARGE SCALE GENOMIC DNA]</scope>
    <source>
        <strain evidence="3 4">KNC</strain>
    </source>
</reference>
<evidence type="ECO:0000259" key="2">
    <source>
        <dbReference type="Pfam" id="PF24709"/>
    </source>
</evidence>
<accession>A0A173LXD9</accession>
<keyword evidence="3" id="KW-0670">Pyruvate</keyword>
<dbReference type="Proteomes" id="UP000243847">
    <property type="component" value="Chromosome sequence1"/>
</dbReference>
<organism evidence="3 4">
    <name type="scientific">Aurantimicrobium minutum</name>
    <dbReference type="NCBI Taxonomy" id="708131"/>
    <lineage>
        <taxon>Bacteria</taxon>
        <taxon>Bacillati</taxon>
        <taxon>Actinomycetota</taxon>
        <taxon>Actinomycetes</taxon>
        <taxon>Micrococcales</taxon>
        <taxon>Microbacteriaceae</taxon>
        <taxon>Aurantimicrobium</taxon>
    </lineage>
</organism>
<feature type="transmembrane region" description="Helical" evidence="1">
    <location>
        <begin position="17"/>
        <end position="40"/>
    </location>
</feature>
<evidence type="ECO:0000256" key="1">
    <source>
        <dbReference type="SAM" id="Phobius"/>
    </source>
</evidence>
<dbReference type="AlphaFoldDB" id="A0A173LXD9"/>
<evidence type="ECO:0000313" key="3">
    <source>
        <dbReference type="EMBL" id="BAU99527.1"/>
    </source>
</evidence>
<keyword evidence="1" id="KW-1133">Transmembrane helix</keyword>
<sequence length="142" mass="15749">MTNPIFSSLREVRSPRYLAAIWVSRILALAVAALYFTAWWDESQARQEPMLSGASNPSLIYTWAVFTHLLPAVALVFFIVVGWNKPGISGIGFALFAFLQAFTVGGEFAYIPIVVAPALIVAIAYVTAYRWGIREKYLKSNS</sequence>